<reference evidence="1 2" key="1">
    <citation type="submission" date="2023-03" db="EMBL/GenBank/DDBJ databases">
        <title>Bacillus Genome Sequencing.</title>
        <authorList>
            <person name="Dunlap C."/>
        </authorList>
    </citation>
    <scope>NUCLEOTIDE SEQUENCE [LARGE SCALE GENOMIC DNA]</scope>
    <source>
        <strain evidence="1 2">B-4107</strain>
    </source>
</reference>
<dbReference type="Proteomes" id="UP001341820">
    <property type="component" value="Unassembled WGS sequence"/>
</dbReference>
<protein>
    <submittedName>
        <fullName evidence="1">Uncharacterized protein</fullName>
    </submittedName>
</protein>
<accession>A0ABU6NTU2</accession>
<sequence>MYRVVRYVNGITETSVDSERNEKTFTDLASAQLEVKKLNLDLILLDGDVWRIQNI</sequence>
<keyword evidence="2" id="KW-1185">Reference proteome</keyword>
<dbReference type="RefSeq" id="WP_158332001.1">
    <property type="nucleotide sequence ID" value="NZ_CP042163.1"/>
</dbReference>
<name>A0ABU6NTU2_9BACI</name>
<evidence type="ECO:0000313" key="2">
    <source>
        <dbReference type="Proteomes" id="UP001341820"/>
    </source>
</evidence>
<dbReference type="EMBL" id="JAROAS010000078">
    <property type="protein sequence ID" value="MED4130680.1"/>
    <property type="molecule type" value="Genomic_DNA"/>
</dbReference>
<gene>
    <name evidence="1" type="ORF">P5F74_21450</name>
</gene>
<comment type="caution">
    <text evidence="1">The sequence shown here is derived from an EMBL/GenBank/DDBJ whole genome shotgun (WGS) entry which is preliminary data.</text>
</comment>
<organism evidence="1 2">
    <name type="scientific">Shouchella miscanthi</name>
    <dbReference type="NCBI Taxonomy" id="2598861"/>
    <lineage>
        <taxon>Bacteria</taxon>
        <taxon>Bacillati</taxon>
        <taxon>Bacillota</taxon>
        <taxon>Bacilli</taxon>
        <taxon>Bacillales</taxon>
        <taxon>Bacillaceae</taxon>
        <taxon>Shouchella</taxon>
    </lineage>
</organism>
<proteinExistence type="predicted"/>
<evidence type="ECO:0000313" key="1">
    <source>
        <dbReference type="EMBL" id="MED4130680.1"/>
    </source>
</evidence>